<comment type="caution">
    <text evidence="2">The sequence shown here is derived from an EMBL/GenBank/DDBJ whole genome shotgun (WGS) entry which is preliminary data.</text>
</comment>
<proteinExistence type="predicted"/>
<dbReference type="OrthoDB" id="438803at2759"/>
<dbReference type="EMBL" id="JAAPAO010000500">
    <property type="protein sequence ID" value="KAF4658291.1"/>
    <property type="molecule type" value="Genomic_DNA"/>
</dbReference>
<feature type="compositionally biased region" description="Acidic residues" evidence="1">
    <location>
        <begin position="164"/>
        <end position="173"/>
    </location>
</feature>
<protein>
    <submittedName>
        <fullName evidence="2">Uncharacterized protein</fullName>
    </submittedName>
</protein>
<keyword evidence="3" id="KW-1185">Reference proteome</keyword>
<sequence>MSWLYGESVDQSITRLSNEDGLSTTFTGSDAAASTAGIGNWAIEDVLRQHRLDVRTVVGRAVLGERRSRISTTDKRAQEMAKREFTKQDCMIIHFNNHYAMVFAYRERDNLKEVLTAKKGQKPKNWVDLTHVIAALNKWQGYRVGGINKMSTAEVQQSESMRDESEDPDFNQS</sequence>
<feature type="region of interest" description="Disordered" evidence="1">
    <location>
        <begin position="153"/>
        <end position="173"/>
    </location>
</feature>
<name>A0A7J6LHH0_PERCH</name>
<organism evidence="2 3">
    <name type="scientific">Perkinsus chesapeaki</name>
    <name type="common">Clam parasite</name>
    <name type="synonym">Perkinsus andrewsi</name>
    <dbReference type="NCBI Taxonomy" id="330153"/>
    <lineage>
        <taxon>Eukaryota</taxon>
        <taxon>Sar</taxon>
        <taxon>Alveolata</taxon>
        <taxon>Perkinsozoa</taxon>
        <taxon>Perkinsea</taxon>
        <taxon>Perkinsida</taxon>
        <taxon>Perkinsidae</taxon>
        <taxon>Perkinsus</taxon>
    </lineage>
</organism>
<evidence type="ECO:0000256" key="1">
    <source>
        <dbReference type="SAM" id="MobiDB-lite"/>
    </source>
</evidence>
<evidence type="ECO:0000313" key="3">
    <source>
        <dbReference type="Proteomes" id="UP000591131"/>
    </source>
</evidence>
<evidence type="ECO:0000313" key="2">
    <source>
        <dbReference type="EMBL" id="KAF4658291.1"/>
    </source>
</evidence>
<dbReference type="Proteomes" id="UP000591131">
    <property type="component" value="Unassembled WGS sequence"/>
</dbReference>
<gene>
    <name evidence="2" type="ORF">FOL47_008097</name>
</gene>
<reference evidence="2 3" key="1">
    <citation type="submission" date="2020-04" db="EMBL/GenBank/DDBJ databases">
        <title>Perkinsus chesapeaki whole genome sequence.</title>
        <authorList>
            <person name="Bogema D.R."/>
        </authorList>
    </citation>
    <scope>NUCLEOTIDE SEQUENCE [LARGE SCALE GENOMIC DNA]</scope>
    <source>
        <strain evidence="2">ATCC PRA-425</strain>
    </source>
</reference>
<accession>A0A7J6LHH0</accession>
<dbReference type="AlphaFoldDB" id="A0A7J6LHH0"/>